<accession>A0ABP7CDR5</accession>
<dbReference type="EMBL" id="BAAAZP010000101">
    <property type="protein sequence ID" value="GAA3684591.1"/>
    <property type="molecule type" value="Genomic_DNA"/>
</dbReference>
<keyword evidence="3" id="KW-1185">Reference proteome</keyword>
<sequence>MTRFCGPKDGETTTFLATMRRNARNATLMLPGYTLRHTTHVVHIRPDRPHLRGRQADQSGTSARAPVSPPLRKTSTPPNPRS</sequence>
<feature type="region of interest" description="Disordered" evidence="1">
    <location>
        <begin position="44"/>
        <end position="82"/>
    </location>
</feature>
<gene>
    <name evidence="2" type="ORF">GCM10022224_056640</name>
</gene>
<name>A0ABP7CDR5_9ACTN</name>
<protein>
    <submittedName>
        <fullName evidence="2">Uncharacterized protein</fullName>
    </submittedName>
</protein>
<proteinExistence type="predicted"/>
<organism evidence="2 3">
    <name type="scientific">Nonomuraea antimicrobica</name>
    <dbReference type="NCBI Taxonomy" id="561173"/>
    <lineage>
        <taxon>Bacteria</taxon>
        <taxon>Bacillati</taxon>
        <taxon>Actinomycetota</taxon>
        <taxon>Actinomycetes</taxon>
        <taxon>Streptosporangiales</taxon>
        <taxon>Streptosporangiaceae</taxon>
        <taxon>Nonomuraea</taxon>
    </lineage>
</organism>
<dbReference type="Proteomes" id="UP001500902">
    <property type="component" value="Unassembled WGS sequence"/>
</dbReference>
<evidence type="ECO:0000313" key="2">
    <source>
        <dbReference type="EMBL" id="GAA3684591.1"/>
    </source>
</evidence>
<evidence type="ECO:0000256" key="1">
    <source>
        <dbReference type="SAM" id="MobiDB-lite"/>
    </source>
</evidence>
<evidence type="ECO:0000313" key="3">
    <source>
        <dbReference type="Proteomes" id="UP001500902"/>
    </source>
</evidence>
<comment type="caution">
    <text evidence="2">The sequence shown here is derived from an EMBL/GenBank/DDBJ whole genome shotgun (WGS) entry which is preliminary data.</text>
</comment>
<reference evidence="3" key="1">
    <citation type="journal article" date="2019" name="Int. J. Syst. Evol. Microbiol.">
        <title>The Global Catalogue of Microorganisms (GCM) 10K type strain sequencing project: providing services to taxonomists for standard genome sequencing and annotation.</title>
        <authorList>
            <consortium name="The Broad Institute Genomics Platform"/>
            <consortium name="The Broad Institute Genome Sequencing Center for Infectious Disease"/>
            <person name="Wu L."/>
            <person name="Ma J."/>
        </authorList>
    </citation>
    <scope>NUCLEOTIDE SEQUENCE [LARGE SCALE GENOMIC DNA]</scope>
    <source>
        <strain evidence="3">JCM 16904</strain>
    </source>
</reference>